<evidence type="ECO:0000313" key="3">
    <source>
        <dbReference type="Proteomes" id="UP001524547"/>
    </source>
</evidence>
<dbReference type="Gene3D" id="1.10.260.40">
    <property type="entry name" value="lambda repressor-like DNA-binding domains"/>
    <property type="match status" value="1"/>
</dbReference>
<dbReference type="CDD" id="cd00093">
    <property type="entry name" value="HTH_XRE"/>
    <property type="match status" value="1"/>
</dbReference>
<gene>
    <name evidence="2" type="ORF">NFI88_09675</name>
</gene>
<evidence type="ECO:0000259" key="1">
    <source>
        <dbReference type="PROSITE" id="PS50943"/>
    </source>
</evidence>
<reference evidence="2 3" key="1">
    <citation type="submission" date="2022-06" db="EMBL/GenBank/DDBJ databases">
        <title>Rhizosaccharibacter gen. nov. sp. nov. KSS12, endophytic bacteria isolated from sugarcane.</title>
        <authorList>
            <person name="Pitiwittayakul N."/>
        </authorList>
    </citation>
    <scope>NUCLEOTIDE SEQUENCE [LARGE SCALE GENOMIC DNA]</scope>
    <source>
        <strain evidence="2 3">KSS12</strain>
    </source>
</reference>
<comment type="caution">
    <text evidence="2">The sequence shown here is derived from an EMBL/GenBank/DDBJ whole genome shotgun (WGS) entry which is preliminary data.</text>
</comment>
<proteinExistence type="predicted"/>
<dbReference type="SUPFAM" id="SSF47413">
    <property type="entry name" value="lambda repressor-like DNA-binding domains"/>
    <property type="match status" value="1"/>
</dbReference>
<dbReference type="Proteomes" id="UP001524547">
    <property type="component" value="Unassembled WGS sequence"/>
</dbReference>
<dbReference type="PROSITE" id="PS50943">
    <property type="entry name" value="HTH_CROC1"/>
    <property type="match status" value="1"/>
</dbReference>
<dbReference type="Pfam" id="PF01381">
    <property type="entry name" value="HTH_3"/>
    <property type="match status" value="1"/>
</dbReference>
<dbReference type="EMBL" id="JAMZEJ010000005">
    <property type="protein sequence ID" value="MCQ8241107.1"/>
    <property type="molecule type" value="Genomic_DNA"/>
</dbReference>
<dbReference type="InterPro" id="IPR010982">
    <property type="entry name" value="Lambda_DNA-bd_dom_sf"/>
</dbReference>
<dbReference type="InterPro" id="IPR001387">
    <property type="entry name" value="Cro/C1-type_HTH"/>
</dbReference>
<protein>
    <submittedName>
        <fullName evidence="2">Helix-turn-helix domain-containing protein</fullName>
    </submittedName>
</protein>
<organism evidence="2 3">
    <name type="scientific">Rhizosaccharibacter radicis</name>
    <dbReference type="NCBI Taxonomy" id="2782605"/>
    <lineage>
        <taxon>Bacteria</taxon>
        <taxon>Pseudomonadati</taxon>
        <taxon>Pseudomonadota</taxon>
        <taxon>Alphaproteobacteria</taxon>
        <taxon>Acetobacterales</taxon>
        <taxon>Acetobacteraceae</taxon>
        <taxon>Rhizosaccharibacter</taxon>
    </lineage>
</organism>
<evidence type="ECO:0000313" key="2">
    <source>
        <dbReference type="EMBL" id="MCQ8241107.1"/>
    </source>
</evidence>
<keyword evidence="3" id="KW-1185">Reference proteome</keyword>
<sequence length="103" mass="10932">MTQARLARFTGVSRSAVAQWESDRAGYSSGMLGRIAEVLGVSVAMLREGWGGLASDSILSADEMTLLSLFRQCEPSDRAVLLQLARRIAGSAEQGDAAETADL</sequence>
<feature type="domain" description="HTH cro/C1-type" evidence="1">
    <location>
        <begin position="1"/>
        <end position="46"/>
    </location>
</feature>
<name>A0ABT1VYW0_9PROT</name>
<accession>A0ABT1VYW0</accession>